<reference evidence="1" key="1">
    <citation type="journal article" date="2014" name="Int. J. Syst. Evol. Microbiol.">
        <title>Complete genome sequence of Corynebacterium casei LMG S-19264T (=DSM 44701T), isolated from a smear-ripened cheese.</title>
        <authorList>
            <consortium name="US DOE Joint Genome Institute (JGI-PGF)"/>
            <person name="Walter F."/>
            <person name="Albersmeier A."/>
            <person name="Kalinowski J."/>
            <person name="Ruckert C."/>
        </authorList>
    </citation>
    <scope>NUCLEOTIDE SEQUENCE</scope>
    <source>
        <strain evidence="1">KCTC 23714</strain>
    </source>
</reference>
<sequence length="107" mass="10897">MGVLLALTLVVGSVGMAVARGQARPVQTLVICTGHDLATITLNADGEPVGPRHLCPDCVPAGLAVLTVAPVPTRPMTLTYAEFGAPLPLSAFLPRPPALARGPPLLS</sequence>
<evidence type="ECO:0008006" key="3">
    <source>
        <dbReference type="Google" id="ProtNLM"/>
    </source>
</evidence>
<name>A0A918MNH6_9RHOB</name>
<comment type="caution">
    <text evidence="1">The sequence shown here is derived from an EMBL/GenBank/DDBJ whole genome shotgun (WGS) entry which is preliminary data.</text>
</comment>
<organism evidence="1 2">
    <name type="scientific">Gemmobacter lanyuensis</name>
    <dbReference type="NCBI Taxonomy" id="1054497"/>
    <lineage>
        <taxon>Bacteria</taxon>
        <taxon>Pseudomonadati</taxon>
        <taxon>Pseudomonadota</taxon>
        <taxon>Alphaproteobacteria</taxon>
        <taxon>Rhodobacterales</taxon>
        <taxon>Paracoccaceae</taxon>
        <taxon>Gemmobacter</taxon>
    </lineage>
</organism>
<dbReference type="Proteomes" id="UP000628984">
    <property type="component" value="Unassembled WGS sequence"/>
</dbReference>
<keyword evidence="2" id="KW-1185">Reference proteome</keyword>
<dbReference type="EMBL" id="BMYQ01000016">
    <property type="protein sequence ID" value="GGW43662.1"/>
    <property type="molecule type" value="Genomic_DNA"/>
</dbReference>
<gene>
    <name evidence="1" type="ORF">GCM10011452_34920</name>
</gene>
<reference evidence="1" key="2">
    <citation type="submission" date="2020-09" db="EMBL/GenBank/DDBJ databases">
        <authorList>
            <person name="Sun Q."/>
            <person name="Kim S."/>
        </authorList>
    </citation>
    <scope>NUCLEOTIDE SEQUENCE</scope>
    <source>
        <strain evidence="1">KCTC 23714</strain>
    </source>
</reference>
<evidence type="ECO:0000313" key="2">
    <source>
        <dbReference type="Proteomes" id="UP000628984"/>
    </source>
</evidence>
<dbReference type="AlphaFoldDB" id="A0A918MNH6"/>
<proteinExistence type="predicted"/>
<protein>
    <recommendedName>
        <fullName evidence="3">DUF2946 domain-containing protein</fullName>
    </recommendedName>
</protein>
<evidence type="ECO:0000313" key="1">
    <source>
        <dbReference type="EMBL" id="GGW43662.1"/>
    </source>
</evidence>
<accession>A0A918MNH6</accession>